<dbReference type="OrthoDB" id="249703at2759"/>
<dbReference type="Pfam" id="PF02798">
    <property type="entry name" value="GST_N"/>
    <property type="match status" value="1"/>
</dbReference>
<dbReference type="InterPro" id="IPR040079">
    <property type="entry name" value="Glutathione_S-Trfase"/>
</dbReference>
<keyword evidence="3" id="KW-0648">Protein biosynthesis</keyword>
<keyword evidence="6" id="KW-1185">Reference proteome</keyword>
<dbReference type="FunFam" id="3.30.70.1010:FF:000001">
    <property type="entry name" value="Elongation factor 1-gamma 1"/>
    <property type="match status" value="1"/>
</dbReference>
<dbReference type="Gene3D" id="3.40.30.10">
    <property type="entry name" value="Glutaredoxin"/>
    <property type="match status" value="1"/>
</dbReference>
<evidence type="ECO:0000313" key="6">
    <source>
        <dbReference type="Proteomes" id="UP000749559"/>
    </source>
</evidence>
<comment type="caution">
    <text evidence="5">The sequence shown here is derived from an EMBL/GenBank/DDBJ whole genome shotgun (WGS) entry which is preliminary data.</text>
</comment>
<dbReference type="InterPro" id="IPR010987">
    <property type="entry name" value="Glutathione-S-Trfase_C-like"/>
</dbReference>
<dbReference type="GO" id="GO:0005634">
    <property type="term" value="C:nucleus"/>
    <property type="evidence" value="ECO:0007669"/>
    <property type="project" value="TreeGrafter"/>
</dbReference>
<dbReference type="CDD" id="cd03044">
    <property type="entry name" value="GST_N_EF1Bgamma"/>
    <property type="match status" value="1"/>
</dbReference>
<dbReference type="FunFam" id="1.20.1050.10:FF:000006">
    <property type="entry name" value="Elongation factor 1 gamma"/>
    <property type="match status" value="1"/>
</dbReference>
<dbReference type="SFLD" id="SFLDS00019">
    <property type="entry name" value="Glutathione_Transferase_(cytos"/>
    <property type="match status" value="1"/>
</dbReference>
<feature type="compositionally biased region" description="Basic and acidic residues" evidence="4">
    <location>
        <begin position="231"/>
        <end position="275"/>
    </location>
</feature>
<protein>
    <recommendedName>
        <fullName evidence="1">Elongation factor 1-gamma</fullName>
    </recommendedName>
</protein>
<dbReference type="CDD" id="cd03181">
    <property type="entry name" value="GST_C_EF1Bgamma_like"/>
    <property type="match status" value="1"/>
</dbReference>
<organism evidence="5 6">
    <name type="scientific">Owenia fusiformis</name>
    <name type="common">Polychaete worm</name>
    <dbReference type="NCBI Taxonomy" id="6347"/>
    <lineage>
        <taxon>Eukaryota</taxon>
        <taxon>Metazoa</taxon>
        <taxon>Spiralia</taxon>
        <taxon>Lophotrochozoa</taxon>
        <taxon>Annelida</taxon>
        <taxon>Polychaeta</taxon>
        <taxon>Sedentaria</taxon>
        <taxon>Canalipalpata</taxon>
        <taxon>Sabellida</taxon>
        <taxon>Oweniida</taxon>
        <taxon>Oweniidae</taxon>
        <taxon>Owenia</taxon>
    </lineage>
</organism>
<dbReference type="InterPro" id="IPR050802">
    <property type="entry name" value="EF-GSTs"/>
</dbReference>
<dbReference type="InterPro" id="IPR004045">
    <property type="entry name" value="Glutathione_S-Trfase_N"/>
</dbReference>
<dbReference type="SFLD" id="SFLDG00358">
    <property type="entry name" value="Main_(cytGST)"/>
    <property type="match status" value="1"/>
</dbReference>
<dbReference type="SUPFAM" id="SSF47616">
    <property type="entry name" value="GST C-terminal domain-like"/>
    <property type="match status" value="1"/>
</dbReference>
<feature type="non-terminal residue" evidence="5">
    <location>
        <position position="1"/>
    </location>
</feature>
<dbReference type="EMBL" id="CAIIXF020000008">
    <property type="protein sequence ID" value="CAH1791784.1"/>
    <property type="molecule type" value="Genomic_DNA"/>
</dbReference>
<dbReference type="Proteomes" id="UP000749559">
    <property type="component" value="Unassembled WGS sequence"/>
</dbReference>
<dbReference type="PROSITE" id="PS50404">
    <property type="entry name" value="GST_NTER"/>
    <property type="match status" value="1"/>
</dbReference>
<sequence>SSFSFAMAAGTLYTYPENFRAAKILIAAKYSGANVKVVSEPPAFKLGETNKSDDFLKKFPLGKVPAFETNDGQPIFESNAIAYYVANDALRGNSTLDATLVQQWVNFADSEILPASCTWVFPCLGIMQYNKQNTERAKQDIGHALNALNSTLKTRTFLVGERISLADIACATSLVTLYKMVLDPEFRKPYQNVNRWFLTCVNQPEFKAVLGDVTPATTMAQFDAAKFAELNPKKDGGKKEKKEKPKQEKQEKKPKQEKPKEAEPEEPPMAKEPKDPFAGLPGNMDMDSFKRCYSNEDTLTKAIPLFWDLFEKNKEDYSIWYCEYMFPEELELIFMTCNLVGGMFQRLDKLHKYAFGSMCIFGEDRKNSISGVWFWKGQGLAFDLSENFQIDSPSYKWTKLDPDSEDCKLKVKEYFSWEGDFAHVGKKFNQGKIFK</sequence>
<dbReference type="PANTHER" id="PTHR43986">
    <property type="entry name" value="ELONGATION FACTOR 1-GAMMA"/>
    <property type="match status" value="1"/>
</dbReference>
<gene>
    <name evidence="5" type="ORF">OFUS_LOCUS16831</name>
</gene>
<dbReference type="InterPro" id="IPR001662">
    <property type="entry name" value="EF1B_G_C"/>
</dbReference>
<dbReference type="Gene3D" id="3.30.70.1010">
    <property type="entry name" value="Translation elongation factor EF1B, gamma chain, conserved domain"/>
    <property type="match status" value="1"/>
</dbReference>
<dbReference type="GO" id="GO:0003746">
    <property type="term" value="F:translation elongation factor activity"/>
    <property type="evidence" value="ECO:0007669"/>
    <property type="project" value="UniProtKB-UniRule"/>
</dbReference>
<dbReference type="Pfam" id="PF00043">
    <property type="entry name" value="GST_C"/>
    <property type="match status" value="1"/>
</dbReference>
<dbReference type="InterPro" id="IPR004046">
    <property type="entry name" value="GST_C"/>
</dbReference>
<dbReference type="PANTHER" id="PTHR43986:SF1">
    <property type="entry name" value="ELONGATION FACTOR 1-GAMMA"/>
    <property type="match status" value="1"/>
</dbReference>
<proteinExistence type="predicted"/>
<dbReference type="SUPFAM" id="SSF89942">
    <property type="entry name" value="eEF1-gamma domain"/>
    <property type="match status" value="1"/>
</dbReference>
<keyword evidence="2" id="KW-0251">Elongation factor</keyword>
<name>A0A8J1U2I5_OWEFU</name>
<evidence type="ECO:0000313" key="5">
    <source>
        <dbReference type="EMBL" id="CAH1791784.1"/>
    </source>
</evidence>
<evidence type="ECO:0000256" key="1">
    <source>
        <dbReference type="ARBA" id="ARBA00022218"/>
    </source>
</evidence>
<dbReference type="Gene3D" id="1.20.1050.10">
    <property type="match status" value="1"/>
</dbReference>
<evidence type="ECO:0000256" key="4">
    <source>
        <dbReference type="SAM" id="MobiDB-lite"/>
    </source>
</evidence>
<feature type="region of interest" description="Disordered" evidence="4">
    <location>
        <begin position="230"/>
        <end position="277"/>
    </location>
</feature>
<dbReference type="PROSITE" id="PS50405">
    <property type="entry name" value="GST_CTER"/>
    <property type="match status" value="1"/>
</dbReference>
<evidence type="ECO:0000256" key="2">
    <source>
        <dbReference type="ARBA" id="ARBA00022768"/>
    </source>
</evidence>
<dbReference type="FunFam" id="3.40.30.10:FF:000233">
    <property type="entry name" value="Elongation factor 1-gamma"/>
    <property type="match status" value="1"/>
</dbReference>
<dbReference type="GO" id="GO:0005737">
    <property type="term" value="C:cytoplasm"/>
    <property type="evidence" value="ECO:0007669"/>
    <property type="project" value="TreeGrafter"/>
</dbReference>
<accession>A0A8J1U2I5</accession>
<dbReference type="PROSITE" id="PS50040">
    <property type="entry name" value="EF1G_C"/>
    <property type="match status" value="1"/>
</dbReference>
<dbReference type="InterPro" id="IPR036282">
    <property type="entry name" value="Glutathione-S-Trfase_C_sf"/>
</dbReference>
<dbReference type="SMART" id="SM01183">
    <property type="entry name" value="EF1G"/>
    <property type="match status" value="1"/>
</dbReference>
<dbReference type="AlphaFoldDB" id="A0A8J1U2I5"/>
<dbReference type="InterPro" id="IPR036249">
    <property type="entry name" value="Thioredoxin-like_sf"/>
</dbReference>
<reference evidence="5" key="1">
    <citation type="submission" date="2022-03" db="EMBL/GenBank/DDBJ databases">
        <authorList>
            <person name="Martin C."/>
        </authorList>
    </citation>
    <scope>NUCLEOTIDE SEQUENCE</scope>
</reference>
<dbReference type="InterPro" id="IPR036433">
    <property type="entry name" value="EF1B_G_C_sf"/>
</dbReference>
<evidence type="ECO:0000256" key="3">
    <source>
        <dbReference type="ARBA" id="ARBA00022917"/>
    </source>
</evidence>
<dbReference type="Pfam" id="PF00647">
    <property type="entry name" value="EF1G"/>
    <property type="match status" value="1"/>
</dbReference>
<dbReference type="SUPFAM" id="SSF52833">
    <property type="entry name" value="Thioredoxin-like"/>
    <property type="match status" value="1"/>
</dbReference>